<comment type="similarity">
    <text evidence="2 9">Belongs to the uroporphyrinogen-III synthase family.</text>
</comment>
<evidence type="ECO:0000256" key="2">
    <source>
        <dbReference type="ARBA" id="ARBA00008133"/>
    </source>
</evidence>
<dbReference type="Gene3D" id="3.40.50.10090">
    <property type="match status" value="2"/>
</dbReference>
<evidence type="ECO:0000313" key="11">
    <source>
        <dbReference type="EMBL" id="RYC04613.1"/>
    </source>
</evidence>
<keyword evidence="5 9" id="KW-0627">Porphyrin biosynthesis</keyword>
<proteinExistence type="inferred from homology"/>
<keyword evidence="4 9" id="KW-0456">Lyase</keyword>
<dbReference type="CDD" id="cd06578">
    <property type="entry name" value="HemD"/>
    <property type="match status" value="1"/>
</dbReference>
<evidence type="ECO:0000256" key="9">
    <source>
        <dbReference type="RuleBase" id="RU366031"/>
    </source>
</evidence>
<dbReference type="EC" id="4.2.1.75" evidence="3 9"/>
<evidence type="ECO:0000256" key="3">
    <source>
        <dbReference type="ARBA" id="ARBA00013109"/>
    </source>
</evidence>
<evidence type="ECO:0000256" key="1">
    <source>
        <dbReference type="ARBA" id="ARBA00004772"/>
    </source>
</evidence>
<comment type="pathway">
    <text evidence="1 9">Porphyrin-containing compound metabolism; protoporphyrin-IX biosynthesis; coproporphyrinogen-III from 5-aminolevulinate: step 3/4.</text>
</comment>
<protein>
    <recommendedName>
        <fullName evidence="7 9">Uroporphyrinogen-III synthase</fullName>
        <ecNumber evidence="3 9">4.2.1.75</ecNumber>
    </recommendedName>
</protein>
<dbReference type="GO" id="GO:0004852">
    <property type="term" value="F:uroporphyrinogen-III synthase activity"/>
    <property type="evidence" value="ECO:0007669"/>
    <property type="project" value="UniProtKB-UniRule"/>
</dbReference>
<dbReference type="InterPro" id="IPR003754">
    <property type="entry name" value="4pyrrol_synth_uPrphyn_synth"/>
</dbReference>
<dbReference type="InterPro" id="IPR039793">
    <property type="entry name" value="UROS/Hem4"/>
</dbReference>
<dbReference type="OrthoDB" id="7163809at2"/>
<dbReference type="NCBIfam" id="NF006621">
    <property type="entry name" value="PRK09189.1"/>
    <property type="match status" value="1"/>
</dbReference>
<evidence type="ECO:0000256" key="5">
    <source>
        <dbReference type="ARBA" id="ARBA00023244"/>
    </source>
</evidence>
<dbReference type="GO" id="GO:0006780">
    <property type="term" value="P:uroporphyrinogen III biosynthetic process"/>
    <property type="evidence" value="ECO:0007669"/>
    <property type="project" value="UniProtKB-UniRule"/>
</dbReference>
<dbReference type="Proteomes" id="UP000291088">
    <property type="component" value="Unassembled WGS sequence"/>
</dbReference>
<dbReference type="SUPFAM" id="SSF69618">
    <property type="entry name" value="HemD-like"/>
    <property type="match status" value="1"/>
</dbReference>
<name>A0A4Q2SHU9_9HYPH</name>
<dbReference type="GO" id="GO:0006782">
    <property type="term" value="P:protoporphyrinogen IX biosynthetic process"/>
    <property type="evidence" value="ECO:0007669"/>
    <property type="project" value="UniProtKB-UniRule"/>
</dbReference>
<accession>A0A4Q2SHU9</accession>
<comment type="catalytic activity">
    <reaction evidence="8 9">
        <text>hydroxymethylbilane = uroporphyrinogen III + H2O</text>
        <dbReference type="Rhea" id="RHEA:18965"/>
        <dbReference type="ChEBI" id="CHEBI:15377"/>
        <dbReference type="ChEBI" id="CHEBI:57308"/>
        <dbReference type="ChEBI" id="CHEBI:57845"/>
        <dbReference type="EC" id="4.2.1.75"/>
    </reaction>
</comment>
<dbReference type="PANTHER" id="PTHR38042:SF1">
    <property type="entry name" value="UROPORPHYRINOGEN-III SYNTHASE, CHLOROPLASTIC"/>
    <property type="match status" value="1"/>
</dbReference>
<evidence type="ECO:0000256" key="8">
    <source>
        <dbReference type="ARBA" id="ARBA00048617"/>
    </source>
</evidence>
<dbReference type="AlphaFoldDB" id="A0A4Q2SHU9"/>
<dbReference type="PANTHER" id="PTHR38042">
    <property type="entry name" value="UROPORPHYRINOGEN-III SYNTHASE, CHLOROPLASTIC"/>
    <property type="match status" value="1"/>
</dbReference>
<dbReference type="InterPro" id="IPR036108">
    <property type="entry name" value="4pyrrol_syn_uPrphyn_synt_sf"/>
</dbReference>
<gene>
    <name evidence="11" type="ORF">EUU22_20860</name>
</gene>
<organism evidence="11 12">
    <name type="scientific">Ciceribacter ferrooxidans</name>
    <dbReference type="NCBI Taxonomy" id="2509717"/>
    <lineage>
        <taxon>Bacteria</taxon>
        <taxon>Pseudomonadati</taxon>
        <taxon>Pseudomonadota</taxon>
        <taxon>Alphaproteobacteria</taxon>
        <taxon>Hyphomicrobiales</taxon>
        <taxon>Rhizobiaceae</taxon>
        <taxon>Ciceribacter</taxon>
    </lineage>
</organism>
<feature type="domain" description="Tetrapyrrole biosynthesis uroporphyrinogen III synthase" evidence="10">
    <location>
        <begin position="14"/>
        <end position="237"/>
    </location>
</feature>
<reference evidence="11 12" key="1">
    <citation type="submission" date="2019-01" db="EMBL/GenBank/DDBJ databases">
        <authorList>
            <person name="Deng T."/>
        </authorList>
    </citation>
    <scope>NUCLEOTIDE SEQUENCE [LARGE SCALE GENOMIC DNA]</scope>
    <source>
        <strain evidence="11 12">F8825</strain>
    </source>
</reference>
<dbReference type="UniPathway" id="UPA00251">
    <property type="reaction ID" value="UER00320"/>
</dbReference>
<comment type="caution">
    <text evidence="11">The sequence shown here is derived from an EMBL/GenBank/DDBJ whole genome shotgun (WGS) entry which is preliminary data.</text>
</comment>
<sequence>MRVLVTRSLDAGEKTAAKLRALGHEPVLLPMSTPIRHPEKALAALALPHAAIAITSAETVRTLSALADRLKPFFAEPVFAVGETSADAARNVGFTNVTAAAGDGAALATSVSAHLRETKRSGVLLYLTGTPRARSFEARLAEDSIQVTVAECYEMKPAEDAPDALRRILESGRIDVVLLYSAETAKRFFAAAETSGAGEMLQDIRFCCLSSNVLNAIPAEFHEKAFVAASPDETALLTLLEPLP</sequence>
<dbReference type="EMBL" id="SDVB01000311">
    <property type="protein sequence ID" value="RYC04613.1"/>
    <property type="molecule type" value="Genomic_DNA"/>
</dbReference>
<keyword evidence="12" id="KW-1185">Reference proteome</keyword>
<comment type="function">
    <text evidence="6 9">Catalyzes cyclization of the linear tetrapyrrole, hydroxymethylbilane, to the macrocyclic uroporphyrinogen III.</text>
</comment>
<evidence type="ECO:0000256" key="7">
    <source>
        <dbReference type="ARBA" id="ARBA00040167"/>
    </source>
</evidence>
<dbReference type="Pfam" id="PF02602">
    <property type="entry name" value="HEM4"/>
    <property type="match status" value="1"/>
</dbReference>
<evidence type="ECO:0000256" key="6">
    <source>
        <dbReference type="ARBA" id="ARBA00037589"/>
    </source>
</evidence>
<evidence type="ECO:0000259" key="10">
    <source>
        <dbReference type="Pfam" id="PF02602"/>
    </source>
</evidence>
<evidence type="ECO:0000313" key="12">
    <source>
        <dbReference type="Proteomes" id="UP000291088"/>
    </source>
</evidence>
<evidence type="ECO:0000256" key="4">
    <source>
        <dbReference type="ARBA" id="ARBA00023239"/>
    </source>
</evidence>